<organism evidence="1 2">
    <name type="scientific">Rhodosalinus sediminis</name>
    <dbReference type="NCBI Taxonomy" id="1940533"/>
    <lineage>
        <taxon>Bacteria</taxon>
        <taxon>Pseudomonadati</taxon>
        <taxon>Pseudomonadota</taxon>
        <taxon>Alphaproteobacteria</taxon>
        <taxon>Rhodobacterales</taxon>
        <taxon>Paracoccaceae</taxon>
        <taxon>Rhodosalinus</taxon>
    </lineage>
</organism>
<keyword evidence="2" id="KW-1185">Reference proteome</keyword>
<gene>
    <name evidence="1" type="ORF">DRV84_00660</name>
</gene>
<name>A0A3D9BZN9_9RHOB</name>
<dbReference type="AlphaFoldDB" id="A0A3D9BZN9"/>
<dbReference type="Proteomes" id="UP000257131">
    <property type="component" value="Unassembled WGS sequence"/>
</dbReference>
<proteinExistence type="predicted"/>
<comment type="caution">
    <text evidence="1">The sequence shown here is derived from an EMBL/GenBank/DDBJ whole genome shotgun (WGS) entry which is preliminary data.</text>
</comment>
<dbReference type="InterPro" id="IPR036465">
    <property type="entry name" value="vWFA_dom_sf"/>
</dbReference>
<sequence length="235" mass="25256">MGEHGEHRALVRALALLATLWAGAAGAAECRLALLLALDVSSSVDAEEHALQREGLAAALAAPEIRRAILGEAPGHVVLAVYEWSGRNQQDVVLPWTVLDGDAAIDRAAAALRGAPRAFSRFPTAVGYALGFGVGMFRRGPDCARRVLDVSGDGIGNDGFEPVHAYRHFDFSGVTVNGLAVGGHDPQVRDYYMFELRRGPGAFVEYAEGYADFRRAMERKLLREIRGMVIGRAGD</sequence>
<dbReference type="OrthoDB" id="9792179at2"/>
<accession>A0A3D9BZN9</accession>
<dbReference type="Gene3D" id="3.40.50.410">
    <property type="entry name" value="von Willebrand factor, type A domain"/>
    <property type="match status" value="1"/>
</dbReference>
<dbReference type="Pfam" id="PF06707">
    <property type="entry name" value="DUF1194"/>
    <property type="match status" value="1"/>
</dbReference>
<dbReference type="SUPFAM" id="SSF53300">
    <property type="entry name" value="vWA-like"/>
    <property type="match status" value="1"/>
</dbReference>
<evidence type="ECO:0000313" key="2">
    <source>
        <dbReference type="Proteomes" id="UP000257131"/>
    </source>
</evidence>
<evidence type="ECO:0000313" key="1">
    <source>
        <dbReference type="EMBL" id="REC58995.1"/>
    </source>
</evidence>
<reference evidence="1 2" key="1">
    <citation type="journal article" date="2017" name="Int. J. Syst. Evol. Microbiol.">
        <title>Rhodosalinus sediminis gen. nov., sp. nov., isolated from marine saltern.</title>
        <authorList>
            <person name="Guo L.Y."/>
            <person name="Ling S.K."/>
            <person name="Li C.M."/>
            <person name="Chen G.J."/>
            <person name="Du Z.J."/>
        </authorList>
    </citation>
    <scope>NUCLEOTIDE SEQUENCE [LARGE SCALE GENOMIC DNA]</scope>
    <source>
        <strain evidence="1 2">WDN1C137</strain>
    </source>
</reference>
<dbReference type="InterPro" id="IPR010607">
    <property type="entry name" value="DUF1194"/>
</dbReference>
<dbReference type="EMBL" id="QOHR01000001">
    <property type="protein sequence ID" value="REC58995.1"/>
    <property type="molecule type" value="Genomic_DNA"/>
</dbReference>
<protein>
    <submittedName>
        <fullName evidence="1">DUF1194 domain-containing protein</fullName>
    </submittedName>
</protein>